<sequence>MHSPLSAGMVIIGAGHCGGRAAQALREAGWTGPIHLVGMERHAPYERPPLSKELLTGEKTAESCQLRSMQTIINDGIRLHTQRVSSIDTAAHYITLANGQVLPYYRLLLATGGSARCLDIPGANQPEVLTLRTVDDALLLAQRLGANRHLLVIGGGFIGLEVAASARRIGMAVTLVEGAPRLLGRAVPADVAASVLALHQAREVDVRLGVLPTAIAPHPPGGVRVRLSDGQHIDVDTVLVGIGMKPTTDLARASGLAVAQGILVDANLRTSAPDVFAAGDVAEFPSPFSGLPMRQETWFNAETQARVAAHNMLGGQELAHQPPWFWSDQYNHQLQVCGEPALGTQMVVRELGEGDHVTFHLNAQDRVVGMSAWGLTPRCLKEFKLARLLVERHVSANPEELRNPAVKLKALASVTAIAA</sequence>
<gene>
    <name evidence="7" type="ORF">J2X15_001059</name>
</gene>
<comment type="cofactor">
    <cofactor evidence="1">
        <name>FAD</name>
        <dbReference type="ChEBI" id="CHEBI:57692"/>
    </cofactor>
</comment>
<keyword evidence="4 7" id="KW-0560">Oxidoreductase</keyword>
<keyword evidence="3" id="KW-0274">FAD</keyword>
<dbReference type="PANTHER" id="PTHR43557:SF2">
    <property type="entry name" value="RIESKE DOMAIN-CONTAINING PROTEIN-RELATED"/>
    <property type="match status" value="1"/>
</dbReference>
<evidence type="ECO:0000259" key="6">
    <source>
        <dbReference type="Pfam" id="PF14759"/>
    </source>
</evidence>
<dbReference type="PRINTS" id="PR00411">
    <property type="entry name" value="PNDRDTASEI"/>
</dbReference>
<dbReference type="SUPFAM" id="SSF55424">
    <property type="entry name" value="FAD/NAD-linked reductases, dimerisation (C-terminal) domain"/>
    <property type="match status" value="1"/>
</dbReference>
<dbReference type="Pfam" id="PF07992">
    <property type="entry name" value="Pyr_redox_2"/>
    <property type="match status" value="1"/>
</dbReference>
<dbReference type="Proteomes" id="UP001268089">
    <property type="component" value="Unassembled WGS sequence"/>
</dbReference>
<dbReference type="InterPro" id="IPR028202">
    <property type="entry name" value="Reductase_C"/>
</dbReference>
<protein>
    <submittedName>
        <fullName evidence="7">3-phenylpropionate/trans-cinnamate dioxygenase ferredoxin reductase subunit</fullName>
        <ecNumber evidence="7">1.18.1.3</ecNumber>
    </submittedName>
</protein>
<reference evidence="7 8" key="1">
    <citation type="submission" date="2023-07" db="EMBL/GenBank/DDBJ databases">
        <title>Sorghum-associated microbial communities from plants grown in Nebraska, USA.</title>
        <authorList>
            <person name="Schachtman D."/>
        </authorList>
    </citation>
    <scope>NUCLEOTIDE SEQUENCE [LARGE SCALE GENOMIC DNA]</scope>
    <source>
        <strain evidence="7 8">BE308</strain>
    </source>
</reference>
<dbReference type="EMBL" id="JAVDXO010000002">
    <property type="protein sequence ID" value="MDR7305781.1"/>
    <property type="molecule type" value="Genomic_DNA"/>
</dbReference>
<dbReference type="RefSeq" id="WP_310340049.1">
    <property type="nucleotide sequence ID" value="NZ_JAVDXO010000002.1"/>
</dbReference>
<keyword evidence="7" id="KW-0223">Dioxygenase</keyword>
<organism evidence="7 8">
    <name type="scientific">Rhodoferax saidenbachensis</name>
    <dbReference type="NCBI Taxonomy" id="1484693"/>
    <lineage>
        <taxon>Bacteria</taxon>
        <taxon>Pseudomonadati</taxon>
        <taxon>Pseudomonadota</taxon>
        <taxon>Betaproteobacteria</taxon>
        <taxon>Burkholderiales</taxon>
        <taxon>Comamonadaceae</taxon>
        <taxon>Rhodoferax</taxon>
    </lineage>
</organism>
<keyword evidence="2" id="KW-0285">Flavoprotein</keyword>
<dbReference type="Gene3D" id="3.50.50.60">
    <property type="entry name" value="FAD/NAD(P)-binding domain"/>
    <property type="match status" value="2"/>
</dbReference>
<evidence type="ECO:0000313" key="8">
    <source>
        <dbReference type="Proteomes" id="UP001268089"/>
    </source>
</evidence>
<evidence type="ECO:0000256" key="4">
    <source>
        <dbReference type="ARBA" id="ARBA00023002"/>
    </source>
</evidence>
<evidence type="ECO:0000259" key="5">
    <source>
        <dbReference type="Pfam" id="PF07992"/>
    </source>
</evidence>
<feature type="domain" description="Reductase C-terminal" evidence="6">
    <location>
        <begin position="324"/>
        <end position="412"/>
    </location>
</feature>
<dbReference type="SUPFAM" id="SSF51905">
    <property type="entry name" value="FAD/NAD(P)-binding domain"/>
    <property type="match status" value="2"/>
</dbReference>
<dbReference type="Gene3D" id="3.30.390.30">
    <property type="match status" value="1"/>
</dbReference>
<accession>A0ABU1ZJQ5</accession>
<dbReference type="InterPro" id="IPR016156">
    <property type="entry name" value="FAD/NAD-linked_Rdtase_dimer_sf"/>
</dbReference>
<name>A0ABU1ZJQ5_9BURK</name>
<keyword evidence="8" id="KW-1185">Reference proteome</keyword>
<evidence type="ECO:0000256" key="3">
    <source>
        <dbReference type="ARBA" id="ARBA00022827"/>
    </source>
</evidence>
<dbReference type="PANTHER" id="PTHR43557">
    <property type="entry name" value="APOPTOSIS-INDUCING FACTOR 1"/>
    <property type="match status" value="1"/>
</dbReference>
<dbReference type="PRINTS" id="PR00368">
    <property type="entry name" value="FADPNR"/>
</dbReference>
<proteinExistence type="predicted"/>
<dbReference type="GO" id="GO:0008860">
    <property type="term" value="F:ferredoxin-NAD+ reductase activity"/>
    <property type="evidence" value="ECO:0007669"/>
    <property type="project" value="UniProtKB-EC"/>
</dbReference>
<dbReference type="InterPro" id="IPR050446">
    <property type="entry name" value="FAD-oxidoreductase/Apoptosis"/>
</dbReference>
<comment type="caution">
    <text evidence="7">The sequence shown here is derived from an EMBL/GenBank/DDBJ whole genome shotgun (WGS) entry which is preliminary data.</text>
</comment>
<dbReference type="EC" id="1.18.1.3" evidence="7"/>
<dbReference type="Pfam" id="PF14759">
    <property type="entry name" value="Reductase_C"/>
    <property type="match status" value="1"/>
</dbReference>
<dbReference type="InterPro" id="IPR036188">
    <property type="entry name" value="FAD/NAD-bd_sf"/>
</dbReference>
<dbReference type="InterPro" id="IPR023753">
    <property type="entry name" value="FAD/NAD-binding_dom"/>
</dbReference>
<evidence type="ECO:0000256" key="2">
    <source>
        <dbReference type="ARBA" id="ARBA00022630"/>
    </source>
</evidence>
<feature type="domain" description="FAD/NAD(P)-binding" evidence="5">
    <location>
        <begin position="9"/>
        <end position="304"/>
    </location>
</feature>
<dbReference type="GO" id="GO:0051213">
    <property type="term" value="F:dioxygenase activity"/>
    <property type="evidence" value="ECO:0007669"/>
    <property type="project" value="UniProtKB-KW"/>
</dbReference>
<evidence type="ECO:0000256" key="1">
    <source>
        <dbReference type="ARBA" id="ARBA00001974"/>
    </source>
</evidence>
<evidence type="ECO:0000313" key="7">
    <source>
        <dbReference type="EMBL" id="MDR7305781.1"/>
    </source>
</evidence>